<name>A0ABY8IX75_9BACI</name>
<dbReference type="Pfam" id="PF25596">
    <property type="entry name" value="CPSase_L_D1"/>
    <property type="match status" value="2"/>
</dbReference>
<dbReference type="NCBIfam" id="NF003671">
    <property type="entry name" value="PRK05294.1"/>
    <property type="match status" value="1"/>
</dbReference>
<dbReference type="InterPro" id="IPR006275">
    <property type="entry name" value="CPSase_lsu"/>
</dbReference>
<dbReference type="Pfam" id="PF02786">
    <property type="entry name" value="CPSase_L_D2"/>
    <property type="match status" value="2"/>
</dbReference>
<dbReference type="Pfam" id="PF02787">
    <property type="entry name" value="CPSase_L_D3"/>
    <property type="match status" value="1"/>
</dbReference>
<dbReference type="SUPFAM" id="SSF52440">
    <property type="entry name" value="PreATP-grasp domain"/>
    <property type="match status" value="2"/>
</dbReference>
<dbReference type="EMBL" id="CP121671">
    <property type="protein sequence ID" value="WFT74650.1"/>
    <property type="molecule type" value="Genomic_DNA"/>
</dbReference>
<evidence type="ECO:0000313" key="13">
    <source>
        <dbReference type="Proteomes" id="UP001221597"/>
    </source>
</evidence>
<dbReference type="Gene3D" id="3.30.470.20">
    <property type="entry name" value="ATP-grasp fold, B domain"/>
    <property type="match status" value="2"/>
</dbReference>
<dbReference type="PROSITE" id="PS50975">
    <property type="entry name" value="ATP_GRASP"/>
    <property type="match status" value="2"/>
</dbReference>
<dbReference type="InterPro" id="IPR005483">
    <property type="entry name" value="CPSase_dom"/>
</dbReference>
<keyword evidence="3" id="KW-0436">Ligase</keyword>
<dbReference type="PRINTS" id="PR00098">
    <property type="entry name" value="CPSASE"/>
</dbReference>
<evidence type="ECO:0000256" key="6">
    <source>
        <dbReference type="ARBA" id="ARBA00022840"/>
    </source>
</evidence>
<dbReference type="Proteomes" id="UP001221597">
    <property type="component" value="Chromosome"/>
</dbReference>
<evidence type="ECO:0000256" key="5">
    <source>
        <dbReference type="ARBA" id="ARBA00022741"/>
    </source>
</evidence>
<dbReference type="PANTHER" id="PTHR11405">
    <property type="entry name" value="CARBAMOYLTRANSFERASE FAMILY MEMBER"/>
    <property type="match status" value="1"/>
</dbReference>
<keyword evidence="7" id="KW-0665">Pyrimidine biosynthesis</keyword>
<evidence type="ECO:0000256" key="2">
    <source>
        <dbReference type="ARBA" id="ARBA00022571"/>
    </source>
</evidence>
<dbReference type="InterPro" id="IPR005480">
    <property type="entry name" value="CPSase_lsu_oligo"/>
</dbReference>
<dbReference type="Gene3D" id="1.10.1030.10">
    <property type="entry name" value="Carbamoyl-phosphate synthetase, large subunit oligomerisation domain"/>
    <property type="match status" value="1"/>
</dbReference>
<sequence>MSKKILVIGSGPILIGQAAEFDYSGTQGCLALKEEGFSVVLVNNNPATIMTDTTMADTVYCEPLTVNSIEAIIQKEQPDALLAGLGGQTALNLAVELDQQGILTKYNIKLLGTSVASIQKGEDRELFRKLMSQLNQPVPESEVIETVQSAKVFAKQVGYPVISRPAYTLGGRGGGIADSESELEELIHNGLKASPIGQVILEKSIAGFKEVEYEVMRDQKGTCISVCNMENFDPVGVHTGDSIVIAPSQTLTDQEYQMLRTAAFTIISELEVVGGCNVQFALDPNSNQYYVIEVNPRVSRSSALASKATGYPIAKMATKLALSYTLDELKNPLTGTTYASFEPALDYVVVKFPRWPFDKFSEADRKLGTKMKATGEVMAIDRTLEGAFQKAVASLDQSIPELDPAQLKTHLTQPTDLRYFAILDLLRQGETIEQIHKETAIDLFFLSILQNIVEVENKLQVCTTETLPEPLLNVAKVYGYTDASIAKLLQTSEAAITQLRKSYRLYPSYKMVDTCAAEFEAATNYVYATYSGVNEIDPLPSTKKALIVGAGPIRIGQGVEFDYSAVKAIETLKGLGWTTIMINNNPETVSTDYETADRLYFEPITKEIIEAVVEHEQIDQVYTQFGGQTAINLAAQLEGAGIPLAGVPVDTIAQLEDREQFYSMLKRLEVPHIPGAVCHTFEEALLAASTYTYPLLCRPSYVIGGQGMVKVSSEHELKAALAGTDARHYPIVLDEFITGQEAEVDLVADGEHICIPEIMEHVEPAGVHSGDSMAIFPSTLQENVKITIKEYASKIVQHTSYKGIMNIQFLLKEDVVYVLEVNPRASRTVPIVSKVSSRSLIDLATRVLAGDVSCHLDQVKPPEFEHVAVKYPLFSSHALPELDHKLNANMKSTGEGMCLGGTVQEALAKVFEHLPHFYEENVSFVEAGYAYVDLPSQLPFSEWIQTKEASIYVNDQQTTEAKERRIQALKYGVTVFSQKETFEAYLASLHLCPYLPTPLPGSLNEGVRLG</sequence>
<keyword evidence="13" id="KW-1185">Reference proteome</keyword>
<keyword evidence="6 10" id="KW-0067">ATP-binding</keyword>
<dbReference type="RefSeq" id="WP_283076646.1">
    <property type="nucleotide sequence ID" value="NZ_CP121671.1"/>
</dbReference>
<evidence type="ECO:0000256" key="10">
    <source>
        <dbReference type="PROSITE-ProRule" id="PRU00409"/>
    </source>
</evidence>
<evidence type="ECO:0000256" key="9">
    <source>
        <dbReference type="ARBA" id="ARBA00047359"/>
    </source>
</evidence>
<evidence type="ECO:0000259" key="11">
    <source>
        <dbReference type="PROSITE" id="PS50975"/>
    </source>
</evidence>
<dbReference type="NCBIfam" id="NF009455">
    <property type="entry name" value="PRK12815.1"/>
    <property type="match status" value="1"/>
</dbReference>
<keyword evidence="5 10" id="KW-0547">Nucleotide-binding</keyword>
<evidence type="ECO:0000256" key="4">
    <source>
        <dbReference type="ARBA" id="ARBA00022605"/>
    </source>
</evidence>
<dbReference type="InterPro" id="IPR005479">
    <property type="entry name" value="CPAse_ATP-bd"/>
</dbReference>
<dbReference type="PROSITE" id="PS00867">
    <property type="entry name" value="CPSASE_2"/>
    <property type="match status" value="2"/>
</dbReference>
<dbReference type="InterPro" id="IPR016185">
    <property type="entry name" value="PreATP-grasp_dom_sf"/>
</dbReference>
<evidence type="ECO:0000256" key="3">
    <source>
        <dbReference type="ARBA" id="ARBA00022598"/>
    </source>
</evidence>
<accession>A0ABY8IX75</accession>
<dbReference type="SUPFAM" id="SSF48108">
    <property type="entry name" value="Carbamoyl phosphate synthetase, large subunit connection domain"/>
    <property type="match status" value="1"/>
</dbReference>
<evidence type="ECO:0000256" key="1">
    <source>
        <dbReference type="ARBA" id="ARBA00009799"/>
    </source>
</evidence>
<keyword evidence="2" id="KW-0055">Arginine biosynthesis</keyword>
<proteinExistence type="inferred from homology"/>
<reference evidence="12 13" key="1">
    <citation type="submission" date="2023-04" db="EMBL/GenBank/DDBJ databases">
        <title>Genome sequence of Halobacillus naozhouensis KACC 21980.</title>
        <authorList>
            <person name="Kim S."/>
            <person name="Heo J."/>
            <person name="Kwon S.-W."/>
        </authorList>
    </citation>
    <scope>NUCLEOTIDE SEQUENCE [LARGE SCALE GENOMIC DNA]</scope>
    <source>
        <strain evidence="12 13">KCTC 13234</strain>
    </source>
</reference>
<dbReference type="EC" id="6.3.4.16" evidence="8"/>
<evidence type="ECO:0000256" key="8">
    <source>
        <dbReference type="ARBA" id="ARBA00044063"/>
    </source>
</evidence>
<feature type="domain" description="ATP-grasp" evidence="11">
    <location>
        <begin position="128"/>
        <end position="322"/>
    </location>
</feature>
<gene>
    <name evidence="12" type="ORF">P9989_20245</name>
</gene>
<comment type="similarity">
    <text evidence="1">Belongs to the CarB family.</text>
</comment>
<dbReference type="SMART" id="SM01096">
    <property type="entry name" value="CPSase_L_D3"/>
    <property type="match status" value="1"/>
</dbReference>
<evidence type="ECO:0000256" key="7">
    <source>
        <dbReference type="ARBA" id="ARBA00022975"/>
    </source>
</evidence>
<protein>
    <recommendedName>
        <fullName evidence="8">carbamoyl-phosphate synthase (ammonia)</fullName>
        <ecNumber evidence="8">6.3.4.16</ecNumber>
    </recommendedName>
</protein>
<dbReference type="NCBIfam" id="TIGR01369">
    <property type="entry name" value="CPSaseII_lrg"/>
    <property type="match status" value="1"/>
</dbReference>
<dbReference type="SUPFAM" id="SSF56059">
    <property type="entry name" value="Glutathione synthetase ATP-binding domain-like"/>
    <property type="match status" value="2"/>
</dbReference>
<comment type="catalytic activity">
    <reaction evidence="9">
        <text>hydrogencarbonate + NH4(+) + 2 ATP = carbamoyl phosphate + 2 ADP + phosphate + 2 H(+)</text>
        <dbReference type="Rhea" id="RHEA:18029"/>
        <dbReference type="ChEBI" id="CHEBI:15378"/>
        <dbReference type="ChEBI" id="CHEBI:17544"/>
        <dbReference type="ChEBI" id="CHEBI:28938"/>
        <dbReference type="ChEBI" id="CHEBI:30616"/>
        <dbReference type="ChEBI" id="CHEBI:43474"/>
        <dbReference type="ChEBI" id="CHEBI:58228"/>
        <dbReference type="ChEBI" id="CHEBI:456216"/>
        <dbReference type="EC" id="6.3.4.16"/>
    </reaction>
</comment>
<dbReference type="PANTHER" id="PTHR11405:SF53">
    <property type="entry name" value="CARBAMOYL-PHOSPHATE SYNTHASE [AMMONIA], MITOCHONDRIAL"/>
    <property type="match status" value="1"/>
</dbReference>
<dbReference type="InterPro" id="IPR036897">
    <property type="entry name" value="CarbamoylP_synth_lsu_oligo_sf"/>
</dbReference>
<evidence type="ECO:0000313" key="12">
    <source>
        <dbReference type="EMBL" id="WFT74650.1"/>
    </source>
</evidence>
<dbReference type="InterPro" id="IPR058047">
    <property type="entry name" value="CPSase_preATP-grasp"/>
</dbReference>
<dbReference type="InterPro" id="IPR011761">
    <property type="entry name" value="ATP-grasp"/>
</dbReference>
<organism evidence="12 13">
    <name type="scientific">Halobacillus naozhouensis</name>
    <dbReference type="NCBI Taxonomy" id="554880"/>
    <lineage>
        <taxon>Bacteria</taxon>
        <taxon>Bacillati</taxon>
        <taxon>Bacillota</taxon>
        <taxon>Bacilli</taxon>
        <taxon>Bacillales</taxon>
        <taxon>Bacillaceae</taxon>
        <taxon>Halobacillus</taxon>
    </lineage>
</organism>
<dbReference type="Gene3D" id="3.40.50.20">
    <property type="match status" value="2"/>
</dbReference>
<keyword evidence="4" id="KW-0028">Amino-acid biosynthesis</keyword>
<feature type="domain" description="ATP-grasp" evidence="11">
    <location>
        <begin position="662"/>
        <end position="849"/>
    </location>
</feature>